<dbReference type="Proteomes" id="UP000799429">
    <property type="component" value="Unassembled WGS sequence"/>
</dbReference>
<feature type="compositionally biased region" description="Basic and acidic residues" evidence="5">
    <location>
        <begin position="331"/>
        <end position="341"/>
    </location>
</feature>
<keyword evidence="4" id="KW-0112">Calmodulin-binding</keyword>
<dbReference type="GO" id="GO:0005737">
    <property type="term" value="C:cytoplasm"/>
    <property type="evidence" value="ECO:0007669"/>
    <property type="project" value="UniProtKB-SubCell"/>
</dbReference>
<proteinExistence type="predicted"/>
<comment type="caution">
    <text evidence="7">The sequence shown here is derived from an EMBL/GenBank/DDBJ whole genome shotgun (WGS) entry which is preliminary data.</text>
</comment>
<evidence type="ECO:0000256" key="1">
    <source>
        <dbReference type="ARBA" id="ARBA00004496"/>
    </source>
</evidence>
<gene>
    <name evidence="7" type="ORF">M501DRAFT_935141</name>
</gene>
<feature type="region of interest" description="Disordered" evidence="5">
    <location>
        <begin position="231"/>
        <end position="263"/>
    </location>
</feature>
<feature type="region of interest" description="Disordered" evidence="5">
    <location>
        <begin position="298"/>
        <end position="406"/>
    </location>
</feature>
<dbReference type="CDD" id="cd21223">
    <property type="entry name" value="CH_ASPM_rpt1"/>
    <property type="match status" value="1"/>
</dbReference>
<dbReference type="InterPro" id="IPR051185">
    <property type="entry name" value="ASPM"/>
</dbReference>
<feature type="compositionally biased region" description="Basic and acidic residues" evidence="5">
    <location>
        <begin position="128"/>
        <end position="139"/>
    </location>
</feature>
<keyword evidence="3" id="KW-0677">Repeat</keyword>
<dbReference type="PANTHER" id="PTHR22706:SF1">
    <property type="entry name" value="ASSEMBLY FACTOR FOR SPINDLE MICROTUBULES"/>
    <property type="match status" value="1"/>
</dbReference>
<dbReference type="GO" id="GO:0051295">
    <property type="term" value="P:establishment of meiotic spindle localization"/>
    <property type="evidence" value="ECO:0007669"/>
    <property type="project" value="TreeGrafter"/>
</dbReference>
<keyword evidence="2" id="KW-0963">Cytoplasm</keyword>
<dbReference type="InterPro" id="IPR000048">
    <property type="entry name" value="IQ_motif_EF-hand-BS"/>
</dbReference>
<keyword evidence="8" id="KW-1185">Reference proteome</keyword>
<dbReference type="SMART" id="SM00015">
    <property type="entry name" value="IQ"/>
    <property type="match status" value="3"/>
</dbReference>
<reference evidence="7" key="1">
    <citation type="journal article" date="2020" name="Stud. Mycol.">
        <title>101 Dothideomycetes genomes: a test case for predicting lifestyles and emergence of pathogens.</title>
        <authorList>
            <person name="Haridas S."/>
            <person name="Albert R."/>
            <person name="Binder M."/>
            <person name="Bloem J."/>
            <person name="Labutti K."/>
            <person name="Salamov A."/>
            <person name="Andreopoulos B."/>
            <person name="Baker S."/>
            <person name="Barry K."/>
            <person name="Bills G."/>
            <person name="Bluhm B."/>
            <person name="Cannon C."/>
            <person name="Castanera R."/>
            <person name="Culley D."/>
            <person name="Daum C."/>
            <person name="Ezra D."/>
            <person name="Gonzalez J."/>
            <person name="Henrissat B."/>
            <person name="Kuo A."/>
            <person name="Liang C."/>
            <person name="Lipzen A."/>
            <person name="Lutzoni F."/>
            <person name="Magnuson J."/>
            <person name="Mondo S."/>
            <person name="Nolan M."/>
            <person name="Ohm R."/>
            <person name="Pangilinan J."/>
            <person name="Park H.-J."/>
            <person name="Ramirez L."/>
            <person name="Alfaro M."/>
            <person name="Sun H."/>
            <person name="Tritt A."/>
            <person name="Yoshinaga Y."/>
            <person name="Zwiers L.-H."/>
            <person name="Turgeon B."/>
            <person name="Goodwin S."/>
            <person name="Spatafora J."/>
            <person name="Crous P."/>
            <person name="Grigoriev I."/>
        </authorList>
    </citation>
    <scope>NUCLEOTIDE SEQUENCE</scope>
    <source>
        <strain evidence="7">CBS 101060</strain>
    </source>
</reference>
<dbReference type="PANTHER" id="PTHR22706">
    <property type="entry name" value="ASSEMBLY FACTOR FOR SPINDLE MICROTUBULES"/>
    <property type="match status" value="1"/>
</dbReference>
<dbReference type="AlphaFoldDB" id="A0A9P4S9N2"/>
<feature type="compositionally biased region" description="Basic residues" evidence="5">
    <location>
        <begin position="63"/>
        <end position="74"/>
    </location>
</feature>
<evidence type="ECO:0000259" key="6">
    <source>
        <dbReference type="PROSITE" id="PS50021"/>
    </source>
</evidence>
<dbReference type="OrthoDB" id="76388at2759"/>
<feature type="compositionally biased region" description="Polar residues" evidence="5">
    <location>
        <begin position="360"/>
        <end position="374"/>
    </location>
</feature>
<organism evidence="7 8">
    <name type="scientific">Patellaria atrata CBS 101060</name>
    <dbReference type="NCBI Taxonomy" id="1346257"/>
    <lineage>
        <taxon>Eukaryota</taxon>
        <taxon>Fungi</taxon>
        <taxon>Dikarya</taxon>
        <taxon>Ascomycota</taxon>
        <taxon>Pezizomycotina</taxon>
        <taxon>Dothideomycetes</taxon>
        <taxon>Dothideomycetes incertae sedis</taxon>
        <taxon>Patellariales</taxon>
        <taxon>Patellariaceae</taxon>
        <taxon>Patellaria</taxon>
    </lineage>
</organism>
<dbReference type="GO" id="GO:0005516">
    <property type="term" value="F:calmodulin binding"/>
    <property type="evidence" value="ECO:0007669"/>
    <property type="project" value="UniProtKB-KW"/>
</dbReference>
<dbReference type="GO" id="GO:0000278">
    <property type="term" value="P:mitotic cell cycle"/>
    <property type="evidence" value="ECO:0007669"/>
    <property type="project" value="TreeGrafter"/>
</dbReference>
<dbReference type="Gene3D" id="1.10.418.10">
    <property type="entry name" value="Calponin-like domain"/>
    <property type="match status" value="1"/>
</dbReference>
<dbReference type="EMBL" id="MU006096">
    <property type="protein sequence ID" value="KAF2838592.1"/>
    <property type="molecule type" value="Genomic_DNA"/>
</dbReference>
<name>A0A9P4S9N2_9PEZI</name>
<dbReference type="GO" id="GO:0007051">
    <property type="term" value="P:spindle organization"/>
    <property type="evidence" value="ECO:0007669"/>
    <property type="project" value="TreeGrafter"/>
</dbReference>
<feature type="domain" description="Calponin-homology (CH)" evidence="6">
    <location>
        <begin position="718"/>
        <end position="828"/>
    </location>
</feature>
<feature type="region of interest" description="Disordered" evidence="5">
    <location>
        <begin position="63"/>
        <end position="147"/>
    </location>
</feature>
<protein>
    <recommendedName>
        <fullName evidence="6">Calponin-homology (CH) domain-containing protein</fullName>
    </recommendedName>
</protein>
<dbReference type="InterPro" id="IPR001715">
    <property type="entry name" value="CH_dom"/>
</dbReference>
<evidence type="ECO:0000256" key="2">
    <source>
        <dbReference type="ARBA" id="ARBA00022490"/>
    </source>
</evidence>
<evidence type="ECO:0000256" key="5">
    <source>
        <dbReference type="SAM" id="MobiDB-lite"/>
    </source>
</evidence>
<comment type="subcellular location">
    <subcellularLocation>
        <location evidence="1">Cytoplasm</location>
    </subcellularLocation>
</comment>
<evidence type="ECO:0000313" key="8">
    <source>
        <dbReference type="Proteomes" id="UP000799429"/>
    </source>
</evidence>
<dbReference type="GO" id="GO:0000922">
    <property type="term" value="C:spindle pole"/>
    <property type="evidence" value="ECO:0007669"/>
    <property type="project" value="TreeGrafter"/>
</dbReference>
<dbReference type="Pfam" id="PF00612">
    <property type="entry name" value="IQ"/>
    <property type="match status" value="2"/>
</dbReference>
<evidence type="ECO:0000256" key="4">
    <source>
        <dbReference type="ARBA" id="ARBA00022860"/>
    </source>
</evidence>
<dbReference type="SUPFAM" id="SSF47576">
    <property type="entry name" value="Calponin-homology domain, CH-domain"/>
    <property type="match status" value="1"/>
</dbReference>
<evidence type="ECO:0000256" key="3">
    <source>
        <dbReference type="ARBA" id="ARBA00022737"/>
    </source>
</evidence>
<evidence type="ECO:0000313" key="7">
    <source>
        <dbReference type="EMBL" id="KAF2838592.1"/>
    </source>
</evidence>
<dbReference type="PROSITE" id="PS50021">
    <property type="entry name" value="CH"/>
    <property type="match status" value="1"/>
</dbReference>
<feature type="compositionally biased region" description="Basic and acidic residues" evidence="5">
    <location>
        <begin position="308"/>
        <end position="320"/>
    </location>
</feature>
<dbReference type="PROSITE" id="PS50096">
    <property type="entry name" value="IQ"/>
    <property type="match status" value="1"/>
</dbReference>
<sequence>MYGYPNTTPCPVSYGVPQATGLYYQNYASSLNAPYQTQNTLYPLDETGGLEYTTELQSQLRNVKPRRPLGQRRKSTFDPITDICKDGHELSQAPERKSRRVSTALREDGKRSSTILANPAQRISLVPADKHEPKREPTTRRRRVSALLEDRDAESKYEGLEGEEDRLSELKKNPRRRTIYVPSDDTTIMTIHPGAHTHHTRTSTRKMRNARDRSPDLGFDLVTLSEEEPDSLISAMRKKPTRKSLAAPPKRGPLQLSSRSHQTVTFADDVMGQGGGKENIPPGMSAVKNRKHIEVDEGAKVKAQNQRHPSEAPVRPEKPPRTLAESTSIKVSREASKKRPNLETSLDTSPAKTLKIRASATASTSPPIENSTRKSSVRKAALSSPYASKSARSPPQALRQQKKESVPSKLSVPLIVQKAQQQQEKYPALKEDLSRPQMYEDNWLQHQEVALTQLINALFDTAQQQWVDPDHRTASTLRGKLLKIYHDNSFSLLHKRLQASLMYGALSIPKDVLTNTLRLKDDLGLRRKFLNLWVDTYDYTVLKAALESVVGREIPVSSRLSGTSTSSEDDERYHRREKKSIENFIDTFLIRNEDAVKLNTGVGSITNIARGEHKTDDFGSHGWSWRRTVLKSLMLVLLLDKAKTTDTFKDCLFKTGSLHKSSTTVLQALAKDLLPSVGDITRPLSHLNYQVSCVQYPLEEYKYHIANMATDLRDGVVLTRIVELLLYTPSTLATQRDETVTVTMPSGELLTSAFDLGQKESWVLSKHLKLPSIGRAQKLYNVQIALSALEGVKGPAGKIAKEITAEDIVDGHRERTLSLLWGLVGKCGLEQLVDWKEVEREVAHFKSLYREQHRAFQEDEDSPSSASSDDERAPALSTFKRHTNLLQTWAASIACLKGLRVTNLTTSFTNNKVLEAIVDAYLPCFPSTHTNPHLSSSASTTPASSTRSHRLTLQTKLKSIGCSTAFISLLVPTPTRSFSSSYYAPVNSAIAFTPSHDFTLTSLAFLASRLLPAARAHRAATSIQRLYRHRLAKREVAKRVALMRLAHQCTLVVKTRARVVGAAVVLQRAWRRCLDRRIAGLVRDVTVVQTLVRGWRVRREVGRKLMLGGLGMRGGTWRRGRDMVRGGW</sequence>
<accession>A0A9P4S9N2</accession>
<feature type="compositionally biased region" description="Polar residues" evidence="5">
    <location>
        <begin position="342"/>
        <end position="351"/>
    </location>
</feature>
<dbReference type="InterPro" id="IPR036872">
    <property type="entry name" value="CH_dom_sf"/>
</dbReference>